<gene>
    <name evidence="7" type="ORF">C1876_11920</name>
    <name evidence="8" type="ORF">DMP09_05745</name>
</gene>
<feature type="transmembrane region" description="Helical" evidence="6">
    <location>
        <begin position="319"/>
        <end position="337"/>
    </location>
</feature>
<feature type="transmembrane region" description="Helical" evidence="6">
    <location>
        <begin position="165"/>
        <end position="186"/>
    </location>
</feature>
<evidence type="ECO:0000313" key="7">
    <source>
        <dbReference type="EMBL" id="RDB67797.1"/>
    </source>
</evidence>
<accession>A0A3N0IZ49</accession>
<proteinExistence type="inferred from homology"/>
<evidence type="ECO:0000313" key="10">
    <source>
        <dbReference type="Proteomes" id="UP000270112"/>
    </source>
</evidence>
<dbReference type="AlphaFoldDB" id="A0A3N0IZ49"/>
<dbReference type="InterPro" id="IPR030191">
    <property type="entry name" value="CodB"/>
</dbReference>
<dbReference type="Proteomes" id="UP000270112">
    <property type="component" value="Unassembled WGS sequence"/>
</dbReference>
<dbReference type="Gene3D" id="1.10.4160.10">
    <property type="entry name" value="Hydantoin permease"/>
    <property type="match status" value="1"/>
</dbReference>
<dbReference type="PANTHER" id="PTHR30569:SF0">
    <property type="entry name" value="CYTOSINE PERMEASE"/>
    <property type="match status" value="1"/>
</dbReference>
<reference evidence="10" key="2">
    <citation type="submission" date="2018-05" db="EMBL/GenBank/DDBJ databases">
        <title>Genome Sequencing of selected type strains of the family Eggerthellaceae.</title>
        <authorList>
            <person name="Danylec N."/>
            <person name="Stoll D.A."/>
            <person name="Doetsch A."/>
            <person name="Huch M."/>
        </authorList>
    </citation>
    <scope>NUCLEOTIDE SEQUENCE [LARGE SCALE GENOMIC DNA]</scope>
    <source>
        <strain evidence="10">DSM 16107</strain>
    </source>
</reference>
<feature type="transmembrane region" description="Helical" evidence="6">
    <location>
        <begin position="376"/>
        <end position="402"/>
    </location>
</feature>
<feature type="transmembrane region" description="Helical" evidence="6">
    <location>
        <begin position="270"/>
        <end position="292"/>
    </location>
</feature>
<feature type="transmembrane region" description="Helical" evidence="6">
    <location>
        <begin position="206"/>
        <end position="227"/>
    </location>
</feature>
<evidence type="ECO:0000256" key="2">
    <source>
        <dbReference type="ARBA" id="ARBA00008974"/>
    </source>
</evidence>
<dbReference type="OrthoDB" id="3169878at2"/>
<feature type="transmembrane region" description="Helical" evidence="6">
    <location>
        <begin position="239"/>
        <end position="264"/>
    </location>
</feature>
<dbReference type="Proteomes" id="UP000253817">
    <property type="component" value="Unassembled WGS sequence"/>
</dbReference>
<dbReference type="EMBL" id="PPTT01000021">
    <property type="protein sequence ID" value="RDB67797.1"/>
    <property type="molecule type" value="Genomic_DNA"/>
</dbReference>
<feature type="transmembrane region" description="Helical" evidence="6">
    <location>
        <begin position="102"/>
        <end position="131"/>
    </location>
</feature>
<dbReference type="InterPro" id="IPR001248">
    <property type="entry name" value="Pur-cyt_permease"/>
</dbReference>
<reference evidence="7 9" key="1">
    <citation type="journal article" date="2018" name="Elife">
        <title>Discovery and characterization of a prevalent human gut bacterial enzyme sufficient for the inactivation of a family of plant toxins.</title>
        <authorList>
            <person name="Koppel N."/>
            <person name="Bisanz J.E."/>
            <person name="Pandelia M.E."/>
            <person name="Turnbaugh P.J."/>
            <person name="Balskus E.P."/>
        </authorList>
    </citation>
    <scope>NUCLEOTIDE SEQUENCE [LARGE SCALE GENOMIC DNA]</scope>
    <source>
        <strain evidence="7 9">DSM 16107</strain>
    </source>
</reference>
<protein>
    <submittedName>
        <fullName evidence="8">Cytosine permease</fullName>
    </submittedName>
</protein>
<organism evidence="8 10">
    <name type="scientific">Eggerthella sinensis</name>
    <dbReference type="NCBI Taxonomy" id="242230"/>
    <lineage>
        <taxon>Bacteria</taxon>
        <taxon>Bacillati</taxon>
        <taxon>Actinomycetota</taxon>
        <taxon>Coriobacteriia</taxon>
        <taxon>Eggerthellales</taxon>
        <taxon>Eggerthellaceae</taxon>
        <taxon>Eggerthella</taxon>
    </lineage>
</organism>
<keyword evidence="9" id="KW-1185">Reference proteome</keyword>
<dbReference type="EMBL" id="QICC01000016">
    <property type="protein sequence ID" value="RNM42245.1"/>
    <property type="molecule type" value="Genomic_DNA"/>
</dbReference>
<evidence type="ECO:0000256" key="6">
    <source>
        <dbReference type="SAM" id="Phobius"/>
    </source>
</evidence>
<comment type="similarity">
    <text evidence="2">Belongs to the purine-cytosine permease (2.A.39) family.</text>
</comment>
<feature type="transmembrane region" description="Helical" evidence="6">
    <location>
        <begin position="414"/>
        <end position="432"/>
    </location>
</feature>
<keyword evidence="3 6" id="KW-0812">Transmembrane</keyword>
<name>A0A3N0IZ49_9ACTN</name>
<comment type="subcellular location">
    <subcellularLocation>
        <location evidence="1">Membrane</location>
        <topology evidence="1">Multi-pass membrane protein</topology>
    </subcellularLocation>
</comment>
<dbReference type="GO" id="GO:0015209">
    <property type="term" value="F:cytosine transmembrane transporter activity"/>
    <property type="evidence" value="ECO:0007669"/>
    <property type="project" value="InterPro"/>
</dbReference>
<evidence type="ECO:0000256" key="3">
    <source>
        <dbReference type="ARBA" id="ARBA00022692"/>
    </source>
</evidence>
<feature type="transmembrane region" description="Helical" evidence="6">
    <location>
        <begin position="137"/>
        <end position="158"/>
    </location>
</feature>
<dbReference type="RefSeq" id="WP_114546944.1">
    <property type="nucleotide sequence ID" value="NZ_PPTT01000021.1"/>
</dbReference>
<dbReference type="GO" id="GO:0005886">
    <property type="term" value="C:plasma membrane"/>
    <property type="evidence" value="ECO:0007669"/>
    <property type="project" value="TreeGrafter"/>
</dbReference>
<sequence length="477" mass="47339">MPTAQDTAGAAEADGLRIDESERKSWASIAFIRAGGMFSAPTLMVGAALGLGLALSGAALATLVGFGFIVAYMCFVSMQASDLGLPTASLAAPALGRTGARYLVSLIVGVVTIGWFGVQTAVCGASLALMLEGVFGLAVPVWACSVALGALMLVTALVGFDGLKWVSSVAAPLLVLICVYGVSASVAQTGSLDALLGYVPLPADAIGLIAGVNMAVGLFAFAGATAGDFARFARTRKDAVLSCVVGVIPAALVALMAGAALAIVTGQGDIAVIMNSIGLPAVGLLALVLSAWTVNASNVYSAGLGFAVMLGKDEGGSKLTTAVSGIAGIALAVGGILGQFEAFLTVLSACGPALAGVMVADYWLVRKGRPANVRVVAGISAAGVAGLVCGIAVALVAGGTFALVPGLEMLDVPFFVGPVNGIIVAMVTYVAAYRLTGGERFAGGIAFARPTEPGASPDNLVYNRTVVAKGEGESCGS</sequence>
<comment type="caution">
    <text evidence="8">The sequence shown here is derived from an EMBL/GenBank/DDBJ whole genome shotgun (WGS) entry which is preliminary data.</text>
</comment>
<evidence type="ECO:0000256" key="5">
    <source>
        <dbReference type="ARBA" id="ARBA00023136"/>
    </source>
</evidence>
<evidence type="ECO:0000313" key="9">
    <source>
        <dbReference type="Proteomes" id="UP000253817"/>
    </source>
</evidence>
<evidence type="ECO:0000313" key="8">
    <source>
        <dbReference type="EMBL" id="RNM42245.1"/>
    </source>
</evidence>
<dbReference type="PANTHER" id="PTHR30569">
    <property type="entry name" value="CYTOSINE TRANSPORTER CODB"/>
    <property type="match status" value="1"/>
</dbReference>
<evidence type="ECO:0000256" key="1">
    <source>
        <dbReference type="ARBA" id="ARBA00004141"/>
    </source>
</evidence>
<dbReference type="Pfam" id="PF02133">
    <property type="entry name" value="Transp_cyt_pur"/>
    <property type="match status" value="1"/>
</dbReference>
<reference evidence="8" key="3">
    <citation type="journal article" date="2019" name="Microbiol. Resour. Announc.">
        <title>Draft Genome Sequences of Type Strains of Gordonibacter faecihominis, Paraeggerthella hongkongensis, Parvibacter caecicola,Slackia equolifaciens, Slackia faecicanis, and Slackia isoflavoniconvertens.</title>
        <authorList>
            <person name="Danylec N."/>
            <person name="Stoll D.A."/>
            <person name="Dotsch A."/>
            <person name="Huch M."/>
        </authorList>
    </citation>
    <scope>NUCLEOTIDE SEQUENCE</scope>
    <source>
        <strain evidence="8">DSM 16107</strain>
    </source>
</reference>
<feature type="transmembrane region" description="Helical" evidence="6">
    <location>
        <begin position="343"/>
        <end position="364"/>
    </location>
</feature>
<feature type="transmembrane region" description="Helical" evidence="6">
    <location>
        <begin position="59"/>
        <end position="81"/>
    </location>
</feature>
<keyword evidence="4 6" id="KW-1133">Transmembrane helix</keyword>
<keyword evidence="5 6" id="KW-0472">Membrane</keyword>
<evidence type="ECO:0000256" key="4">
    <source>
        <dbReference type="ARBA" id="ARBA00022989"/>
    </source>
</evidence>